<evidence type="ECO:0000313" key="2">
    <source>
        <dbReference type="Proteomes" id="UP000188998"/>
    </source>
</evidence>
<dbReference type="Proteomes" id="UP000188998">
    <property type="component" value="Unassembled WGS sequence"/>
</dbReference>
<dbReference type="AlphaFoldDB" id="A0AAJ3K4Y8"/>
<dbReference type="GeneID" id="85657400"/>
<reference evidence="1 2" key="1">
    <citation type="submission" date="2016-10" db="EMBL/GenBank/DDBJ databases">
        <title>Rodentibacter gen. nov. and new species.</title>
        <authorList>
            <person name="Christensen H."/>
        </authorList>
    </citation>
    <scope>NUCLEOTIDE SEQUENCE [LARGE SCALE GENOMIC DNA]</scope>
    <source>
        <strain evidence="1 2">199137021</strain>
    </source>
</reference>
<name>A0AAJ3K4Y8_9PAST</name>
<gene>
    <name evidence="1" type="ORF">BKG90_07450</name>
</gene>
<accession>A0AAJ3K4Y8</accession>
<evidence type="ECO:0000313" key="1">
    <source>
        <dbReference type="EMBL" id="OOF71708.1"/>
    </source>
</evidence>
<keyword evidence="2" id="KW-1185">Reference proteome</keyword>
<dbReference type="EMBL" id="MLAB01000033">
    <property type="protein sequence ID" value="OOF71708.1"/>
    <property type="molecule type" value="Genomic_DNA"/>
</dbReference>
<proteinExistence type="predicted"/>
<comment type="caution">
    <text evidence="1">The sequence shown here is derived from an EMBL/GenBank/DDBJ whole genome shotgun (WGS) entry which is preliminary data.</text>
</comment>
<sequence length="71" mass="8355">MNIKFTFKLEADSNCQGEYVLEYEATKPWTIDGANEKAAEIIRLLELHRLEQKPMIKPIPLIKVEHRHHLD</sequence>
<organism evidence="1 2">
    <name type="scientific">Rodentibacter caecimuris</name>
    <dbReference type="NCBI Taxonomy" id="1796644"/>
    <lineage>
        <taxon>Bacteria</taxon>
        <taxon>Pseudomonadati</taxon>
        <taxon>Pseudomonadota</taxon>
        <taxon>Gammaproteobacteria</taxon>
        <taxon>Pasteurellales</taxon>
        <taxon>Pasteurellaceae</taxon>
        <taxon>Rodentibacter</taxon>
    </lineage>
</organism>
<dbReference type="RefSeq" id="WP_059366191.1">
    <property type="nucleotide sequence ID" value="NZ_BBXJ01000001.1"/>
</dbReference>
<protein>
    <submittedName>
        <fullName evidence="1">Uncharacterized protein</fullName>
    </submittedName>
</protein>